<feature type="domain" description="Heterokaryon incompatibility" evidence="2">
    <location>
        <begin position="193"/>
        <end position="333"/>
    </location>
</feature>
<comment type="caution">
    <text evidence="3">The sequence shown here is derived from an EMBL/GenBank/DDBJ whole genome shotgun (WGS) entry which is preliminary data.</text>
</comment>
<evidence type="ECO:0000256" key="1">
    <source>
        <dbReference type="SAM" id="MobiDB-lite"/>
    </source>
</evidence>
<gene>
    <name evidence="3" type="ORF">B0J15DRAFT_533646</name>
</gene>
<dbReference type="AlphaFoldDB" id="A0A9P9KT54"/>
<keyword evidence="4" id="KW-1185">Reference proteome</keyword>
<dbReference type="InterPro" id="IPR010730">
    <property type="entry name" value="HET"/>
</dbReference>
<dbReference type="Pfam" id="PF06985">
    <property type="entry name" value="HET"/>
    <property type="match status" value="1"/>
</dbReference>
<accession>A0A9P9KT54</accession>
<evidence type="ECO:0000313" key="3">
    <source>
        <dbReference type="EMBL" id="KAH7268022.1"/>
    </source>
</evidence>
<dbReference type="PANTHER" id="PTHR33112:SF15">
    <property type="entry name" value="HETEROKARYON INCOMPATIBILITY DOMAIN-CONTAINING PROTEIN"/>
    <property type="match status" value="1"/>
</dbReference>
<feature type="region of interest" description="Disordered" evidence="1">
    <location>
        <begin position="1"/>
        <end position="25"/>
    </location>
</feature>
<dbReference type="Proteomes" id="UP000736672">
    <property type="component" value="Unassembled WGS sequence"/>
</dbReference>
<organism evidence="3 4">
    <name type="scientific">Fusarium solani</name>
    <name type="common">Filamentous fungus</name>
    <dbReference type="NCBI Taxonomy" id="169388"/>
    <lineage>
        <taxon>Eukaryota</taxon>
        <taxon>Fungi</taxon>
        <taxon>Dikarya</taxon>
        <taxon>Ascomycota</taxon>
        <taxon>Pezizomycotina</taxon>
        <taxon>Sordariomycetes</taxon>
        <taxon>Hypocreomycetidae</taxon>
        <taxon>Hypocreales</taxon>
        <taxon>Nectriaceae</taxon>
        <taxon>Fusarium</taxon>
        <taxon>Fusarium solani species complex</taxon>
    </lineage>
</organism>
<reference evidence="3" key="1">
    <citation type="journal article" date="2021" name="Nat. Commun.">
        <title>Genetic determinants of endophytism in the Arabidopsis root mycobiome.</title>
        <authorList>
            <person name="Mesny F."/>
            <person name="Miyauchi S."/>
            <person name="Thiergart T."/>
            <person name="Pickel B."/>
            <person name="Atanasova L."/>
            <person name="Karlsson M."/>
            <person name="Huettel B."/>
            <person name="Barry K.W."/>
            <person name="Haridas S."/>
            <person name="Chen C."/>
            <person name="Bauer D."/>
            <person name="Andreopoulos W."/>
            <person name="Pangilinan J."/>
            <person name="LaButti K."/>
            <person name="Riley R."/>
            <person name="Lipzen A."/>
            <person name="Clum A."/>
            <person name="Drula E."/>
            <person name="Henrissat B."/>
            <person name="Kohler A."/>
            <person name="Grigoriev I.V."/>
            <person name="Martin F.M."/>
            <person name="Hacquard S."/>
        </authorList>
    </citation>
    <scope>NUCLEOTIDE SEQUENCE</scope>
    <source>
        <strain evidence="3">FSSC 5 MPI-SDFR-AT-0091</strain>
    </source>
</reference>
<evidence type="ECO:0000313" key="4">
    <source>
        <dbReference type="Proteomes" id="UP000736672"/>
    </source>
</evidence>
<dbReference type="OrthoDB" id="5125733at2759"/>
<evidence type="ECO:0000259" key="2">
    <source>
        <dbReference type="Pfam" id="PF06985"/>
    </source>
</evidence>
<proteinExistence type="predicted"/>
<name>A0A9P9KT54_FUSSL</name>
<dbReference type="EMBL" id="JAGTJS010000005">
    <property type="protein sequence ID" value="KAH7268022.1"/>
    <property type="molecule type" value="Genomic_DNA"/>
</dbReference>
<dbReference type="PANTHER" id="PTHR33112">
    <property type="entry name" value="DOMAIN PROTEIN, PUTATIVE-RELATED"/>
    <property type="match status" value="1"/>
</dbReference>
<protein>
    <recommendedName>
        <fullName evidence="2">Heterokaryon incompatibility domain-containing protein</fullName>
    </recommendedName>
</protein>
<sequence length="637" mass="71420">MSDLKDTGSDVPISTASSIDDSKEARFPPQSRATWALLADWNLCSKCHALLFKMKPGGFIKDLPRYIRTRRDEGCRFCGVLCEAAVWAGLWSDVRPGDKGYDDVSPFVAFAYATPVRRFPRLIFGEITHANPLSAEHVSFVRNQLNNCLSNPAHDCEPLMIANKARWPARVLRICDRSVNLVDFNTDVMSGQFAALSYCWGSASELESNPPYKATASTIQALRSGIDRSDLPATIQQALWVLRKLEIAYIWIDSLCIIQDSTQDWEVTIIAASSTSCRSGFLDIDRLYDQLQASLGSAFQLTVSSVCSSGFHEDNYVHHPHDPLDTRGWTLQEDVLSSRYIKFTKDDIQWKCNAGFACICGQQPIKSYSSIWQISSPTNPNSRPWEDLVEEFSHRLFTKDTDKLVSLSSLARKMASRFPALDVQTSYLAGLWRSSLINHLNWHAADELGRVSDSYVAPTFSWASLSFYRRGVGFSPLLKHVLCQVLDASTTPVYQGNQFGAVSQGTISLYGPHLYYTIEFQESKPKMTIRQEMTPELEVRHITLDCPLREHNLDDGDITLQRSKGPIQKETGDFSVSVLILGQSGPWPFAVFHCLILGYGDNGKHQRLGKAVLGYADRKAKFSADDFKSFTREVVLL</sequence>